<dbReference type="Pfam" id="PF01381">
    <property type="entry name" value="HTH_3"/>
    <property type="match status" value="1"/>
</dbReference>
<proteinExistence type="predicted"/>
<feature type="domain" description="HTH cro/C1-type" evidence="2">
    <location>
        <begin position="21"/>
        <end position="68"/>
    </location>
</feature>
<dbReference type="SMART" id="SM00530">
    <property type="entry name" value="HTH_XRE"/>
    <property type="match status" value="1"/>
</dbReference>
<dbReference type="CDD" id="cd00093">
    <property type="entry name" value="HTH_XRE"/>
    <property type="match status" value="1"/>
</dbReference>
<sequence length="97" mass="11255">MSKIPAPRISEILKKEFMDPLNLSAYALAKSINVPTSRIQDILHDRRQITVDTSVRLGRFLGVSDRYFLNLQLDIEFRNAEESKGKEYGQIQRYQVI</sequence>
<gene>
    <name evidence="3" type="ORF">ACFQH1_11125</name>
</gene>
<evidence type="ECO:0000313" key="4">
    <source>
        <dbReference type="Proteomes" id="UP001596227"/>
    </source>
</evidence>
<keyword evidence="4" id="KW-1185">Reference proteome</keyword>
<dbReference type="NCBIfam" id="TIGR02607">
    <property type="entry name" value="antidote_HigA"/>
    <property type="match status" value="1"/>
</dbReference>
<dbReference type="EMBL" id="JBHSSB010000031">
    <property type="protein sequence ID" value="MFC6295753.1"/>
    <property type="molecule type" value="Genomic_DNA"/>
</dbReference>
<protein>
    <submittedName>
        <fullName evidence="3">HigA family addiction module antitoxin</fullName>
    </submittedName>
</protein>
<evidence type="ECO:0000259" key="2">
    <source>
        <dbReference type="PROSITE" id="PS50943"/>
    </source>
</evidence>
<comment type="caution">
    <text evidence="3">The sequence shown here is derived from an EMBL/GenBank/DDBJ whole genome shotgun (WGS) entry which is preliminary data.</text>
</comment>
<dbReference type="Gene3D" id="1.10.260.40">
    <property type="entry name" value="lambda repressor-like DNA-binding domains"/>
    <property type="match status" value="1"/>
</dbReference>
<dbReference type="PROSITE" id="PS50943">
    <property type="entry name" value="HTH_CROC1"/>
    <property type="match status" value="1"/>
</dbReference>
<evidence type="ECO:0000313" key="3">
    <source>
        <dbReference type="EMBL" id="MFC6295753.1"/>
    </source>
</evidence>
<accession>A0ABW1UI04</accession>
<reference evidence="4" key="1">
    <citation type="journal article" date="2019" name="Int. J. Syst. Evol. Microbiol.">
        <title>The Global Catalogue of Microorganisms (GCM) 10K type strain sequencing project: providing services to taxonomists for standard genome sequencing and annotation.</title>
        <authorList>
            <consortium name="The Broad Institute Genomics Platform"/>
            <consortium name="The Broad Institute Genome Sequencing Center for Infectious Disease"/>
            <person name="Wu L."/>
            <person name="Ma J."/>
        </authorList>
    </citation>
    <scope>NUCLEOTIDE SEQUENCE [LARGE SCALE GENOMIC DNA]</scope>
    <source>
        <strain evidence="4">CCM 8934</strain>
    </source>
</reference>
<dbReference type="SUPFAM" id="SSF47413">
    <property type="entry name" value="lambda repressor-like DNA-binding domains"/>
    <property type="match status" value="1"/>
</dbReference>
<name>A0ABW1UI04_9LACO</name>
<dbReference type="Proteomes" id="UP001596227">
    <property type="component" value="Unassembled WGS sequence"/>
</dbReference>
<dbReference type="InterPro" id="IPR013430">
    <property type="entry name" value="Toxin_antidote_HigA"/>
</dbReference>
<dbReference type="InterPro" id="IPR001387">
    <property type="entry name" value="Cro/C1-type_HTH"/>
</dbReference>
<keyword evidence="1" id="KW-0238">DNA-binding</keyword>
<organism evidence="3 4">
    <name type="scientific">Lactiplantibacillus daoliensis</name>
    <dbReference type="NCBI Taxonomy" id="2559916"/>
    <lineage>
        <taxon>Bacteria</taxon>
        <taxon>Bacillati</taxon>
        <taxon>Bacillota</taxon>
        <taxon>Bacilli</taxon>
        <taxon>Lactobacillales</taxon>
        <taxon>Lactobacillaceae</taxon>
        <taxon>Lactiplantibacillus</taxon>
    </lineage>
</organism>
<evidence type="ECO:0000256" key="1">
    <source>
        <dbReference type="ARBA" id="ARBA00023125"/>
    </source>
</evidence>
<dbReference type="PANTHER" id="PTHR36924:SF1">
    <property type="entry name" value="ANTITOXIN HIGA-1"/>
    <property type="match status" value="1"/>
</dbReference>
<dbReference type="RefSeq" id="WP_137607639.1">
    <property type="nucleotide sequence ID" value="NZ_BJDH01000006.1"/>
</dbReference>
<dbReference type="InterPro" id="IPR010982">
    <property type="entry name" value="Lambda_DNA-bd_dom_sf"/>
</dbReference>
<dbReference type="PANTHER" id="PTHR36924">
    <property type="entry name" value="ANTITOXIN HIGA-1"/>
    <property type="match status" value="1"/>
</dbReference>